<protein>
    <submittedName>
        <fullName evidence="3">Type III flagellar switch regulator (C-ring) FliN C-term</fullName>
    </submittedName>
</protein>
<keyword evidence="3" id="KW-0969">Cilium</keyword>
<dbReference type="eggNOG" id="COG1868">
    <property type="taxonomic scope" value="Bacteria"/>
</dbReference>
<organism evidence="3 4">
    <name type="scientific">Sedimentitalea nanhaiensis</name>
    <dbReference type="NCBI Taxonomy" id="999627"/>
    <lineage>
        <taxon>Bacteria</taxon>
        <taxon>Pseudomonadati</taxon>
        <taxon>Pseudomonadota</taxon>
        <taxon>Alphaproteobacteria</taxon>
        <taxon>Rhodobacterales</taxon>
        <taxon>Paracoccaceae</taxon>
        <taxon>Sedimentitalea</taxon>
    </lineage>
</organism>
<keyword evidence="3" id="KW-0966">Cell projection</keyword>
<evidence type="ECO:0000259" key="2">
    <source>
        <dbReference type="Pfam" id="PF01052"/>
    </source>
</evidence>
<name>A0A1I6ZAU3_9RHOB</name>
<evidence type="ECO:0000313" key="4">
    <source>
        <dbReference type="Proteomes" id="UP000182466"/>
    </source>
</evidence>
<evidence type="ECO:0000256" key="1">
    <source>
        <dbReference type="SAM" id="MobiDB-lite"/>
    </source>
</evidence>
<feature type="region of interest" description="Disordered" evidence="1">
    <location>
        <begin position="309"/>
        <end position="373"/>
    </location>
</feature>
<dbReference type="Gene3D" id="2.30.330.10">
    <property type="entry name" value="SpoA-like"/>
    <property type="match status" value="1"/>
</dbReference>
<dbReference type="AlphaFoldDB" id="A0A1I6ZAU3"/>
<sequence>MQLSRDGAASNGRSASGALRLAMARAADDLFDLAVSVIGVIHTRASQDELIKHLSDERLQVLLDGPEGQLGAATLDRAFLVALIQQQTMGRLTGVAADERPFTGTDAALTAPLIDSTLRRASELADRPQDVLCLSGFKFGARAEDARAIVLAMEAERFRIFDLTLEFGGGPQQGTICLILPEPRKPEKSEAGEAADQSVPRLGPAVEMARADLSAVICRMRIPLAELSRMQPGDMLPLIQEHLDRTDLVTIQGKKIAEGRLGQINGMRALRLNETRLPRHHTPDQDGFAADIGVPSAMVNDPMTVEGRKIDAEEPEQAVPAATKTPIDEDSDDAINQMTAKEAAQRISELAGIEEDDVAPDGGEYAPLPMTLD</sequence>
<dbReference type="InterPro" id="IPR001543">
    <property type="entry name" value="FliN-like_C"/>
</dbReference>
<dbReference type="SUPFAM" id="SSF101801">
    <property type="entry name" value="Surface presentation of antigens (SPOA)"/>
    <property type="match status" value="1"/>
</dbReference>
<keyword evidence="4" id="KW-1185">Reference proteome</keyword>
<dbReference type="Proteomes" id="UP000182466">
    <property type="component" value="Unassembled WGS sequence"/>
</dbReference>
<evidence type="ECO:0000313" key="3">
    <source>
        <dbReference type="EMBL" id="SFT59836.1"/>
    </source>
</evidence>
<dbReference type="STRING" id="999627.SAMN05216236_1047"/>
<reference evidence="3 4" key="1">
    <citation type="submission" date="2016-10" db="EMBL/GenBank/DDBJ databases">
        <authorList>
            <person name="de Groot N.N."/>
        </authorList>
    </citation>
    <scope>NUCLEOTIDE SEQUENCE [LARGE SCALE GENOMIC DNA]</scope>
    <source>
        <strain evidence="3 4">CGMCC 1.10959</strain>
    </source>
</reference>
<dbReference type="Pfam" id="PF01052">
    <property type="entry name" value="FliMN_C"/>
    <property type="match status" value="1"/>
</dbReference>
<dbReference type="EMBL" id="FPAW01000004">
    <property type="protein sequence ID" value="SFT59836.1"/>
    <property type="molecule type" value="Genomic_DNA"/>
</dbReference>
<proteinExistence type="predicted"/>
<feature type="domain" description="Flagellar motor switch protein FliN-like C-terminal" evidence="2">
    <location>
        <begin position="207"/>
        <end position="274"/>
    </location>
</feature>
<gene>
    <name evidence="3" type="ORF">SAMN05216236_1047</name>
</gene>
<dbReference type="InterPro" id="IPR036429">
    <property type="entry name" value="SpoA-like_sf"/>
</dbReference>
<accession>A0A1I6ZAU3</accession>
<keyword evidence="3" id="KW-0282">Flagellum</keyword>